<evidence type="ECO:0000313" key="8">
    <source>
        <dbReference type="Proteomes" id="UP001302812"/>
    </source>
</evidence>
<feature type="compositionally biased region" description="Basic and acidic residues" evidence="5">
    <location>
        <begin position="599"/>
        <end position="614"/>
    </location>
</feature>
<dbReference type="FunFam" id="1.25.40.20:FF:000248">
    <property type="entry name" value="Ankyrin repeat and BTB/POZ domain protein"/>
    <property type="match status" value="1"/>
</dbReference>
<name>A0AAN6T8K8_9PEZI</name>
<feature type="repeat" description="ANK" evidence="3">
    <location>
        <begin position="67"/>
        <end position="92"/>
    </location>
</feature>
<feature type="coiled-coil region" evidence="4">
    <location>
        <begin position="248"/>
        <end position="275"/>
    </location>
</feature>
<keyword evidence="2 3" id="KW-0040">ANK repeat</keyword>
<organism evidence="7 8">
    <name type="scientific">Canariomyces notabilis</name>
    <dbReference type="NCBI Taxonomy" id="2074819"/>
    <lineage>
        <taxon>Eukaryota</taxon>
        <taxon>Fungi</taxon>
        <taxon>Dikarya</taxon>
        <taxon>Ascomycota</taxon>
        <taxon>Pezizomycotina</taxon>
        <taxon>Sordariomycetes</taxon>
        <taxon>Sordariomycetidae</taxon>
        <taxon>Sordariales</taxon>
        <taxon>Chaetomiaceae</taxon>
        <taxon>Canariomyces</taxon>
    </lineage>
</organism>
<dbReference type="PANTHER" id="PTHR46231">
    <property type="entry name" value="ANKYRIN REPEAT AND BTB/POZ DOMAIN-CONTAINING PROTEIN 1"/>
    <property type="match status" value="1"/>
</dbReference>
<evidence type="ECO:0000256" key="1">
    <source>
        <dbReference type="ARBA" id="ARBA00022737"/>
    </source>
</evidence>
<dbReference type="SUPFAM" id="SSF48403">
    <property type="entry name" value="Ankyrin repeat"/>
    <property type="match status" value="1"/>
</dbReference>
<gene>
    <name evidence="7" type="ORF">N656DRAFT_717253</name>
</gene>
<evidence type="ECO:0000256" key="3">
    <source>
        <dbReference type="PROSITE-ProRule" id="PRU00023"/>
    </source>
</evidence>
<dbReference type="PANTHER" id="PTHR46231:SF1">
    <property type="entry name" value="ANKYRIN REPEAT AND BTB_POZ DOMAIN-CONTAINING PROTEIN 1"/>
    <property type="match status" value="1"/>
</dbReference>
<dbReference type="SMART" id="SM00248">
    <property type="entry name" value="ANK"/>
    <property type="match status" value="2"/>
</dbReference>
<reference evidence="7" key="2">
    <citation type="submission" date="2023-05" db="EMBL/GenBank/DDBJ databases">
        <authorList>
            <consortium name="Lawrence Berkeley National Laboratory"/>
            <person name="Steindorff A."/>
            <person name="Hensen N."/>
            <person name="Bonometti L."/>
            <person name="Westerberg I."/>
            <person name="Brannstrom I.O."/>
            <person name="Guillou S."/>
            <person name="Cros-Aarteil S."/>
            <person name="Calhoun S."/>
            <person name="Haridas S."/>
            <person name="Kuo A."/>
            <person name="Mondo S."/>
            <person name="Pangilinan J."/>
            <person name="Riley R."/>
            <person name="Labutti K."/>
            <person name="Andreopoulos B."/>
            <person name="Lipzen A."/>
            <person name="Chen C."/>
            <person name="Yanf M."/>
            <person name="Daum C."/>
            <person name="Ng V."/>
            <person name="Clum A."/>
            <person name="Ohm R."/>
            <person name="Martin F."/>
            <person name="Silar P."/>
            <person name="Natvig D."/>
            <person name="Lalanne C."/>
            <person name="Gautier V."/>
            <person name="Ament-Velasquez S.L."/>
            <person name="Kruys A."/>
            <person name="Hutchinson M.I."/>
            <person name="Powell A.J."/>
            <person name="Barry K."/>
            <person name="Miller A.N."/>
            <person name="Grigoriev I.V."/>
            <person name="Debuchy R."/>
            <person name="Gladieux P."/>
            <person name="Thoren M.H."/>
            <person name="Johannesson H."/>
        </authorList>
    </citation>
    <scope>NUCLEOTIDE SEQUENCE</scope>
    <source>
        <strain evidence="7">CBS 508.74</strain>
    </source>
</reference>
<dbReference type="CDD" id="cd18497">
    <property type="entry name" value="BACK_ABTB1_BPOZ"/>
    <property type="match status" value="1"/>
</dbReference>
<comment type="caution">
    <text evidence="7">The sequence shown here is derived from an EMBL/GenBank/DDBJ whole genome shotgun (WGS) entry which is preliminary data.</text>
</comment>
<evidence type="ECO:0000256" key="2">
    <source>
        <dbReference type="ARBA" id="ARBA00023043"/>
    </source>
</evidence>
<dbReference type="Pfam" id="PF00651">
    <property type="entry name" value="BTB"/>
    <property type="match status" value="2"/>
</dbReference>
<dbReference type="SUPFAM" id="SSF54695">
    <property type="entry name" value="POZ domain"/>
    <property type="match status" value="2"/>
</dbReference>
<dbReference type="AlphaFoldDB" id="A0AAN6T8K8"/>
<dbReference type="FunFam" id="3.30.710.10:FF:000183">
    <property type="entry name" value="Ankyrin repeat and BTB/POZ domain protein"/>
    <property type="match status" value="1"/>
</dbReference>
<dbReference type="RefSeq" id="XP_064666348.1">
    <property type="nucleotide sequence ID" value="XM_064812191.1"/>
</dbReference>
<keyword evidence="4" id="KW-0175">Coiled coil</keyword>
<feature type="domain" description="BTB" evidence="6">
    <location>
        <begin position="349"/>
        <end position="422"/>
    </location>
</feature>
<dbReference type="Proteomes" id="UP001302812">
    <property type="component" value="Unassembled WGS sequence"/>
</dbReference>
<feature type="region of interest" description="Disordered" evidence="5">
    <location>
        <begin position="583"/>
        <end position="622"/>
    </location>
</feature>
<dbReference type="InterPro" id="IPR036770">
    <property type="entry name" value="Ankyrin_rpt-contain_sf"/>
</dbReference>
<evidence type="ECO:0000256" key="5">
    <source>
        <dbReference type="SAM" id="MobiDB-lite"/>
    </source>
</evidence>
<dbReference type="GO" id="GO:0005737">
    <property type="term" value="C:cytoplasm"/>
    <property type="evidence" value="ECO:0007669"/>
    <property type="project" value="TreeGrafter"/>
</dbReference>
<keyword evidence="8" id="KW-1185">Reference proteome</keyword>
<sequence>MVLRKFELESKLKDDNQLIRSGVLRNEHPLDTSQEFHEFLQACRRGDLKRCQELISAGVNINAKDSYDYTPLIVASLCGHYELVELLLESGALADPDSFERERAVYNALNNKIRNLLLSYDYSKAADPLQPWSSHISSLLVRDTPVTSDITLSAAQEDFRLHKFLLSARSPYFNRKFADAPETVLYKLSHAIPVEAFRVVIRYLYLGDLPRDLVGPQSTVSEEEVFKGIDKLCKQLELEKLWEAVLSINDRRLARQRQQDEVQRAQAQVEAFFQNTVLKHKMVVDTSKVDNVKWPHHNAIFANCILRADEPSEDDQGEDSSLAHENSSNASGIPIGPAEITLRQHEKHDNNTIPTRRPRRSVLFPAHKAFLIRSPYFETMFSSDFLEAHDAEHLHIIKVDCTPEVLEIILRFLYTEKADCPLEHALDLLYASDMLLLDKLKTKAAVAISTLGSGTSNALVDRTHNSYIDSDSNQLASGQALPPAEGDGMVEVEPINVYDVIHAAWDLKVQRLEEFAARYLASRLEDYIDEPEFAELIRESAARLKERQETDTIELLDDIRYYLSERFRLRFEGEGLEEMLDEDLGKEEEEVNGQGEGQQEEKRLAEREGVKESGGEGGLRGVRTLDGEVVEDEFASDAVNYQILLGKIDKMLERLNLEA</sequence>
<dbReference type="Pfam" id="PF13637">
    <property type="entry name" value="Ank_4"/>
    <property type="match status" value="1"/>
</dbReference>
<keyword evidence="1" id="KW-0677">Repeat</keyword>
<feature type="domain" description="BTB" evidence="6">
    <location>
        <begin position="148"/>
        <end position="213"/>
    </location>
</feature>
<dbReference type="InterPro" id="IPR002110">
    <property type="entry name" value="Ankyrin_rpt"/>
</dbReference>
<dbReference type="PROSITE" id="PS50097">
    <property type="entry name" value="BTB"/>
    <property type="match status" value="2"/>
</dbReference>
<evidence type="ECO:0000313" key="7">
    <source>
        <dbReference type="EMBL" id="KAK4108778.1"/>
    </source>
</evidence>
<dbReference type="InterPro" id="IPR000210">
    <property type="entry name" value="BTB/POZ_dom"/>
</dbReference>
<protein>
    <recommendedName>
        <fullName evidence="6">BTB domain-containing protein</fullName>
    </recommendedName>
</protein>
<dbReference type="Gene3D" id="1.25.40.20">
    <property type="entry name" value="Ankyrin repeat-containing domain"/>
    <property type="match status" value="1"/>
</dbReference>
<proteinExistence type="predicted"/>
<dbReference type="PROSITE" id="PS50297">
    <property type="entry name" value="ANK_REP_REGION"/>
    <property type="match status" value="1"/>
</dbReference>
<dbReference type="InterPro" id="IPR044515">
    <property type="entry name" value="ABTB1"/>
</dbReference>
<dbReference type="SMART" id="SM00225">
    <property type="entry name" value="BTB"/>
    <property type="match status" value="2"/>
</dbReference>
<evidence type="ECO:0000259" key="6">
    <source>
        <dbReference type="PROSITE" id="PS50097"/>
    </source>
</evidence>
<accession>A0AAN6T8K8</accession>
<dbReference type="GeneID" id="89936316"/>
<reference evidence="7" key="1">
    <citation type="journal article" date="2023" name="Mol. Phylogenet. Evol.">
        <title>Genome-scale phylogeny and comparative genomics of the fungal order Sordariales.</title>
        <authorList>
            <person name="Hensen N."/>
            <person name="Bonometti L."/>
            <person name="Westerberg I."/>
            <person name="Brannstrom I.O."/>
            <person name="Guillou S."/>
            <person name="Cros-Aarteil S."/>
            <person name="Calhoun S."/>
            <person name="Haridas S."/>
            <person name="Kuo A."/>
            <person name="Mondo S."/>
            <person name="Pangilinan J."/>
            <person name="Riley R."/>
            <person name="LaButti K."/>
            <person name="Andreopoulos B."/>
            <person name="Lipzen A."/>
            <person name="Chen C."/>
            <person name="Yan M."/>
            <person name="Daum C."/>
            <person name="Ng V."/>
            <person name="Clum A."/>
            <person name="Steindorff A."/>
            <person name="Ohm R.A."/>
            <person name="Martin F."/>
            <person name="Silar P."/>
            <person name="Natvig D.O."/>
            <person name="Lalanne C."/>
            <person name="Gautier V."/>
            <person name="Ament-Velasquez S.L."/>
            <person name="Kruys A."/>
            <person name="Hutchinson M.I."/>
            <person name="Powell A.J."/>
            <person name="Barry K."/>
            <person name="Miller A.N."/>
            <person name="Grigoriev I.V."/>
            <person name="Debuchy R."/>
            <person name="Gladieux P."/>
            <person name="Hiltunen Thoren M."/>
            <person name="Johannesson H."/>
        </authorList>
    </citation>
    <scope>NUCLEOTIDE SEQUENCE</scope>
    <source>
        <strain evidence="7">CBS 508.74</strain>
    </source>
</reference>
<dbReference type="InterPro" id="IPR011333">
    <property type="entry name" value="SKP1/BTB/POZ_sf"/>
</dbReference>
<dbReference type="PROSITE" id="PS50088">
    <property type="entry name" value="ANK_REPEAT"/>
    <property type="match status" value="1"/>
</dbReference>
<dbReference type="EMBL" id="MU853360">
    <property type="protein sequence ID" value="KAK4108778.1"/>
    <property type="molecule type" value="Genomic_DNA"/>
</dbReference>
<feature type="region of interest" description="Disordered" evidence="5">
    <location>
        <begin position="311"/>
        <end position="335"/>
    </location>
</feature>
<dbReference type="Gene3D" id="3.30.710.10">
    <property type="entry name" value="Potassium Channel Kv1.1, Chain A"/>
    <property type="match status" value="2"/>
</dbReference>
<dbReference type="CDD" id="cd18186">
    <property type="entry name" value="BTB_POZ_ZBTB_KLHL-like"/>
    <property type="match status" value="1"/>
</dbReference>
<evidence type="ECO:0000256" key="4">
    <source>
        <dbReference type="SAM" id="Coils"/>
    </source>
</evidence>
<dbReference type="GO" id="GO:0000151">
    <property type="term" value="C:ubiquitin ligase complex"/>
    <property type="evidence" value="ECO:0007669"/>
    <property type="project" value="TreeGrafter"/>
</dbReference>